<name>A0ABT6CG42_9SPHN</name>
<evidence type="ECO:0000256" key="2">
    <source>
        <dbReference type="ARBA" id="ARBA00029447"/>
    </source>
</evidence>
<organism evidence="9 10">
    <name type="scientific">Novosphingobium cyanobacteriorum</name>
    <dbReference type="NCBI Taxonomy" id="3024215"/>
    <lineage>
        <taxon>Bacteria</taxon>
        <taxon>Pseudomonadati</taxon>
        <taxon>Pseudomonadota</taxon>
        <taxon>Alphaproteobacteria</taxon>
        <taxon>Sphingomonadales</taxon>
        <taxon>Sphingomonadaceae</taxon>
        <taxon>Novosphingobium</taxon>
    </lineage>
</organism>
<feature type="domain" description="HAMP" evidence="8">
    <location>
        <begin position="263"/>
        <end position="315"/>
    </location>
</feature>
<dbReference type="PROSITE" id="PS50111">
    <property type="entry name" value="CHEMOTAXIS_TRANSDUC_2"/>
    <property type="match status" value="1"/>
</dbReference>
<dbReference type="InterPro" id="IPR004090">
    <property type="entry name" value="Chemotax_Me-accpt_rcpt"/>
</dbReference>
<keyword evidence="6" id="KW-1133">Transmembrane helix</keyword>
<evidence type="ECO:0000313" key="10">
    <source>
        <dbReference type="Proteomes" id="UP001222770"/>
    </source>
</evidence>
<feature type="domain" description="HAMP" evidence="8">
    <location>
        <begin position="207"/>
        <end position="260"/>
    </location>
</feature>
<feature type="coiled-coil region" evidence="4">
    <location>
        <begin position="296"/>
        <end position="348"/>
    </location>
</feature>
<keyword evidence="1" id="KW-0145">Chemotaxis</keyword>
<accession>A0ABT6CG42</accession>
<dbReference type="SMART" id="SM00283">
    <property type="entry name" value="MA"/>
    <property type="match status" value="1"/>
</dbReference>
<dbReference type="EMBL" id="JAROCY010000005">
    <property type="protein sequence ID" value="MDF8332891.1"/>
    <property type="molecule type" value="Genomic_DNA"/>
</dbReference>
<feature type="transmembrane region" description="Helical" evidence="6">
    <location>
        <begin position="180"/>
        <end position="202"/>
    </location>
</feature>
<dbReference type="Pfam" id="PF00015">
    <property type="entry name" value="MCPsignal"/>
    <property type="match status" value="1"/>
</dbReference>
<dbReference type="PANTHER" id="PTHR43531:SF11">
    <property type="entry name" value="METHYL-ACCEPTING CHEMOTAXIS PROTEIN 3"/>
    <property type="match status" value="1"/>
</dbReference>
<sequence length="599" mass="63070">MISHKARLGARLLVGLLLAGILIASGVVYAVRHGGPITKRIALQDELVADILPPPAFVVESYLHASLILHDPSQAPAQLAELKEEKEQFIARRAYWRSAPIPDTMRPDLDQTIATAAHFWDVIDTKFLPAVAAGDQAAMNAVFNDELTPAYAAQHEQVVKLVALSAKFRQEASDTDATRITAALGLLVALAAGVLAAILLIAKAADRLVVKPLVDTADAMNMMAGGDYTHAVEGTERQDEVGLMARAMEVFRANGIARLQAAADQEAVVIALGTGLDKLASKDLEHRIEQTFPEGYEELRRNYNAAVDSLAAALRTVRVGAGSVRSSIAEIRAAADDLAQRNEQQASRLADTAGAMNGVTGSIQETAGSAMRVEKAIAAAHQEATEGGAVVQRAVQAMAEIENSSAEIGKIIAVIDGIAFQTNLLALNAGVEAARAGDAGKGFAVVASEVRALAQRSADAAQEIKALITASSEHVGAGVELVGETGSKLVGIVNRVGEITGLIGEIAGAAQSQAENLQQVNVAVGEMDRMTQQNAAMVEQSSAAARSLSAEAERLTELVASFRTRNVDNRPMRVANPERHRRNSALQDESGPVRMALAS</sequence>
<keyword evidence="10" id="KW-1185">Reference proteome</keyword>
<dbReference type="SMART" id="SM00304">
    <property type="entry name" value="HAMP"/>
    <property type="match status" value="2"/>
</dbReference>
<evidence type="ECO:0000259" key="8">
    <source>
        <dbReference type="PROSITE" id="PS50885"/>
    </source>
</evidence>
<feature type="region of interest" description="Disordered" evidence="5">
    <location>
        <begin position="570"/>
        <end position="599"/>
    </location>
</feature>
<proteinExistence type="inferred from homology"/>
<dbReference type="SUPFAM" id="SSF158472">
    <property type="entry name" value="HAMP domain-like"/>
    <property type="match status" value="1"/>
</dbReference>
<keyword evidence="6" id="KW-0812">Transmembrane</keyword>
<dbReference type="InterPro" id="IPR051310">
    <property type="entry name" value="MCP_chemotaxis"/>
</dbReference>
<dbReference type="PROSITE" id="PS50885">
    <property type="entry name" value="HAMP"/>
    <property type="match status" value="2"/>
</dbReference>
<dbReference type="InterPro" id="IPR003660">
    <property type="entry name" value="HAMP_dom"/>
</dbReference>
<evidence type="ECO:0000256" key="6">
    <source>
        <dbReference type="SAM" id="Phobius"/>
    </source>
</evidence>
<evidence type="ECO:0000256" key="1">
    <source>
        <dbReference type="ARBA" id="ARBA00022500"/>
    </source>
</evidence>
<keyword evidence="4" id="KW-0175">Coiled coil</keyword>
<keyword evidence="6" id="KW-0472">Membrane</keyword>
<evidence type="ECO:0000256" key="5">
    <source>
        <dbReference type="SAM" id="MobiDB-lite"/>
    </source>
</evidence>
<gene>
    <name evidence="9" type="ORF">POM99_06750</name>
</gene>
<evidence type="ECO:0000256" key="4">
    <source>
        <dbReference type="SAM" id="Coils"/>
    </source>
</evidence>
<reference evidence="9 10" key="1">
    <citation type="submission" date="2023-03" db="EMBL/GenBank/DDBJ databases">
        <title>Novosphingobium cyanobacteriorum sp. nov., isolated from a eutrophic reservoir during the Microcystis bloom period.</title>
        <authorList>
            <person name="Kang M."/>
            <person name="Le V."/>
            <person name="Ko S.-R."/>
            <person name="Lee S.-A."/>
            <person name="Ahn C.-Y."/>
        </authorList>
    </citation>
    <scope>NUCLEOTIDE SEQUENCE [LARGE SCALE GENOMIC DNA]</scope>
    <source>
        <strain evidence="9 10">HBC54</strain>
    </source>
</reference>
<evidence type="ECO:0000313" key="9">
    <source>
        <dbReference type="EMBL" id="MDF8332891.1"/>
    </source>
</evidence>
<dbReference type="CDD" id="cd06225">
    <property type="entry name" value="HAMP"/>
    <property type="match status" value="1"/>
</dbReference>
<dbReference type="CDD" id="cd11386">
    <property type="entry name" value="MCP_signal"/>
    <property type="match status" value="1"/>
</dbReference>
<dbReference type="Proteomes" id="UP001222770">
    <property type="component" value="Unassembled WGS sequence"/>
</dbReference>
<dbReference type="Pfam" id="PF00672">
    <property type="entry name" value="HAMP"/>
    <property type="match status" value="1"/>
</dbReference>
<dbReference type="InterPro" id="IPR004089">
    <property type="entry name" value="MCPsignal_dom"/>
</dbReference>
<evidence type="ECO:0000256" key="3">
    <source>
        <dbReference type="PROSITE-ProRule" id="PRU00284"/>
    </source>
</evidence>
<protein>
    <submittedName>
        <fullName evidence="9">Methyl-accepting chemotaxis protein</fullName>
    </submittedName>
</protein>
<dbReference type="Gene3D" id="1.10.287.950">
    <property type="entry name" value="Methyl-accepting chemotaxis protein"/>
    <property type="match status" value="1"/>
</dbReference>
<evidence type="ECO:0000259" key="7">
    <source>
        <dbReference type="PROSITE" id="PS50111"/>
    </source>
</evidence>
<dbReference type="Gene3D" id="6.10.340.10">
    <property type="match status" value="1"/>
</dbReference>
<dbReference type="PRINTS" id="PR00260">
    <property type="entry name" value="CHEMTRNSDUCR"/>
</dbReference>
<dbReference type="RefSeq" id="WP_277276095.1">
    <property type="nucleotide sequence ID" value="NZ_JAROCY010000005.1"/>
</dbReference>
<dbReference type="PANTHER" id="PTHR43531">
    <property type="entry name" value="PROTEIN ICFG"/>
    <property type="match status" value="1"/>
</dbReference>
<comment type="caution">
    <text evidence="9">The sequence shown here is derived from an EMBL/GenBank/DDBJ whole genome shotgun (WGS) entry which is preliminary data.</text>
</comment>
<keyword evidence="3" id="KW-0807">Transducer</keyword>
<dbReference type="SUPFAM" id="SSF58104">
    <property type="entry name" value="Methyl-accepting chemotaxis protein (MCP) signaling domain"/>
    <property type="match status" value="1"/>
</dbReference>
<feature type="domain" description="Methyl-accepting transducer" evidence="7">
    <location>
        <begin position="320"/>
        <end position="549"/>
    </location>
</feature>
<comment type="similarity">
    <text evidence="2">Belongs to the methyl-accepting chemotaxis (MCP) protein family.</text>
</comment>